<dbReference type="Gene3D" id="3.40.50.150">
    <property type="entry name" value="Vaccinia Virus protein VP39"/>
    <property type="match status" value="1"/>
</dbReference>
<feature type="domain" description="Methyltransferase type 11" evidence="1">
    <location>
        <begin position="40"/>
        <end position="134"/>
    </location>
</feature>
<dbReference type="InterPro" id="IPR013216">
    <property type="entry name" value="Methyltransf_11"/>
</dbReference>
<dbReference type="GO" id="GO:0032259">
    <property type="term" value="P:methylation"/>
    <property type="evidence" value="ECO:0007669"/>
    <property type="project" value="UniProtKB-KW"/>
</dbReference>
<dbReference type="EMBL" id="CP015136">
    <property type="protein sequence ID" value="AMY07340.1"/>
    <property type="molecule type" value="Genomic_DNA"/>
</dbReference>
<dbReference type="GO" id="GO:0008757">
    <property type="term" value="F:S-adenosylmethionine-dependent methyltransferase activity"/>
    <property type="evidence" value="ECO:0007669"/>
    <property type="project" value="InterPro"/>
</dbReference>
<keyword evidence="2" id="KW-0808">Transferase</keyword>
<reference evidence="3" key="2">
    <citation type="submission" date="2016-04" db="EMBL/GenBank/DDBJ databases">
        <title>First Complete Genome Sequence of a Subdivision 6 Acidobacterium.</title>
        <authorList>
            <person name="Huang S."/>
            <person name="Vieira S."/>
            <person name="Bunk B."/>
            <person name="Riedel T."/>
            <person name="Sproeer C."/>
            <person name="Overmann J."/>
        </authorList>
    </citation>
    <scope>NUCLEOTIDE SEQUENCE [LARGE SCALE GENOMIC DNA]</scope>
    <source>
        <strain evidence="3">DSM 100886 HEG_-6_39</strain>
    </source>
</reference>
<protein>
    <submittedName>
        <fullName evidence="2">Methyltransferase domain protein</fullName>
    </submittedName>
</protein>
<dbReference type="AlphaFoldDB" id="A0A143PGE3"/>
<name>A0A143PGE3_LUTPR</name>
<gene>
    <name evidence="2" type="ORF">LuPra_00507</name>
</gene>
<reference evidence="2 3" key="1">
    <citation type="journal article" date="2016" name="Genome Announc.">
        <title>First Complete Genome Sequence of a Subdivision 6 Acidobacterium Strain.</title>
        <authorList>
            <person name="Huang S."/>
            <person name="Vieira S."/>
            <person name="Bunk B."/>
            <person name="Riedel T."/>
            <person name="Sproer C."/>
            <person name="Overmann J."/>
        </authorList>
    </citation>
    <scope>NUCLEOTIDE SEQUENCE [LARGE SCALE GENOMIC DNA]</scope>
    <source>
        <strain evidence="3">DSM 100886 HEG_-6_39</strain>
    </source>
</reference>
<dbReference type="SUPFAM" id="SSF53335">
    <property type="entry name" value="S-adenosyl-L-methionine-dependent methyltransferases"/>
    <property type="match status" value="1"/>
</dbReference>
<evidence type="ECO:0000259" key="1">
    <source>
        <dbReference type="Pfam" id="PF08241"/>
    </source>
</evidence>
<dbReference type="STRING" id="1855912.LuPra_00507"/>
<keyword evidence="2" id="KW-0489">Methyltransferase</keyword>
<dbReference type="KEGG" id="abac:LuPra_00507"/>
<organism evidence="2 3">
    <name type="scientific">Luteitalea pratensis</name>
    <dbReference type="NCBI Taxonomy" id="1855912"/>
    <lineage>
        <taxon>Bacteria</taxon>
        <taxon>Pseudomonadati</taxon>
        <taxon>Acidobacteriota</taxon>
        <taxon>Vicinamibacteria</taxon>
        <taxon>Vicinamibacterales</taxon>
        <taxon>Vicinamibacteraceae</taxon>
        <taxon>Luteitalea</taxon>
    </lineage>
</organism>
<evidence type="ECO:0000313" key="2">
    <source>
        <dbReference type="EMBL" id="AMY07340.1"/>
    </source>
</evidence>
<dbReference type="RefSeq" id="WP_110169302.1">
    <property type="nucleotide sequence ID" value="NZ_CP015136.1"/>
</dbReference>
<dbReference type="CDD" id="cd02440">
    <property type="entry name" value="AdoMet_MTases"/>
    <property type="match status" value="1"/>
</dbReference>
<evidence type="ECO:0000313" key="3">
    <source>
        <dbReference type="Proteomes" id="UP000076079"/>
    </source>
</evidence>
<accession>A0A143PGE3</accession>
<dbReference type="InterPro" id="IPR029063">
    <property type="entry name" value="SAM-dependent_MTases_sf"/>
</dbReference>
<dbReference type="Pfam" id="PF08241">
    <property type="entry name" value="Methyltransf_11"/>
    <property type="match status" value="1"/>
</dbReference>
<proteinExistence type="predicted"/>
<dbReference type="Proteomes" id="UP000076079">
    <property type="component" value="Chromosome"/>
</dbReference>
<keyword evidence="3" id="KW-1185">Reference proteome</keyword>
<sequence>MSLSDVIASNALVRWLRGDPGRYELLTRMIGARLGDRLLSFGAGDPGLIAALARVTGLSGRAVAHAASADEAGRLEASAETAGVLVEVVESPVDRLPFEEGDFDLVLVDAVSAPFAALLPEIRRVLRPGGRVVLVVRQKEAGAPPPAAVQAATGVHFRGARVLFERDGFGIVEALKGQPTSA</sequence>